<proteinExistence type="predicted"/>
<feature type="region of interest" description="Disordered" evidence="1">
    <location>
        <begin position="1"/>
        <end position="30"/>
    </location>
</feature>
<dbReference type="AlphaFoldDB" id="A0A922SQ93"/>
<evidence type="ECO:0000313" key="4">
    <source>
        <dbReference type="Proteomes" id="UP000249757"/>
    </source>
</evidence>
<sequence length="99" mass="10910">MVHSTRRGARNYRPQKTSNNHLDAKNWRSKGIPKLVDGNKRKVTQQTLEKCPKGLAVGGVIGAFLPLAIIVLGSLGAVWFFCMDTIWTMSPTAAVMRLS</sequence>
<dbReference type="Proteomes" id="UP000249757">
    <property type="component" value="Unassembled WGS sequence"/>
</dbReference>
<comment type="caution">
    <text evidence="3">The sequence shown here is derived from an EMBL/GenBank/DDBJ whole genome shotgun (WGS) entry which is preliminary data.</text>
</comment>
<organism evidence="3 4">
    <name type="scientific">Pyrenophora tritici-repentis</name>
    <dbReference type="NCBI Taxonomy" id="45151"/>
    <lineage>
        <taxon>Eukaryota</taxon>
        <taxon>Fungi</taxon>
        <taxon>Dikarya</taxon>
        <taxon>Ascomycota</taxon>
        <taxon>Pezizomycotina</taxon>
        <taxon>Dothideomycetes</taxon>
        <taxon>Pleosporomycetidae</taxon>
        <taxon>Pleosporales</taxon>
        <taxon>Pleosporineae</taxon>
        <taxon>Pleosporaceae</taxon>
        <taxon>Pyrenophora</taxon>
    </lineage>
</organism>
<keyword evidence="2" id="KW-1133">Transmembrane helix</keyword>
<keyword evidence="4" id="KW-1185">Reference proteome</keyword>
<keyword evidence="2" id="KW-0812">Transmembrane</keyword>
<evidence type="ECO:0000313" key="3">
    <source>
        <dbReference type="EMBL" id="KAI1509606.1"/>
    </source>
</evidence>
<evidence type="ECO:0000256" key="1">
    <source>
        <dbReference type="SAM" id="MobiDB-lite"/>
    </source>
</evidence>
<reference evidence="4" key="1">
    <citation type="journal article" date="2022" name="Microb. Genom.">
        <title>A global pangenome for the wheat fungal pathogen Pyrenophora tritici-repentis and prediction of effector protein structural homology.</title>
        <authorList>
            <person name="Moolhuijzen P.M."/>
            <person name="See P.T."/>
            <person name="Shi G."/>
            <person name="Powell H.R."/>
            <person name="Cockram J."/>
            <person name="Jorgensen L.N."/>
            <person name="Benslimane H."/>
            <person name="Strelkov S.E."/>
            <person name="Turner J."/>
            <person name="Liu Z."/>
            <person name="Moffat C.S."/>
        </authorList>
    </citation>
    <scope>NUCLEOTIDE SEQUENCE [LARGE SCALE GENOMIC DNA]</scope>
</reference>
<dbReference type="EMBL" id="NRDI02000020">
    <property type="protein sequence ID" value="KAI1509606.1"/>
    <property type="molecule type" value="Genomic_DNA"/>
</dbReference>
<name>A0A922SQ93_9PLEO</name>
<accession>A0A922SQ93</accession>
<feature type="compositionally biased region" description="Basic residues" evidence="1">
    <location>
        <begin position="1"/>
        <end position="10"/>
    </location>
</feature>
<feature type="transmembrane region" description="Helical" evidence="2">
    <location>
        <begin position="55"/>
        <end position="81"/>
    </location>
</feature>
<keyword evidence="2" id="KW-0472">Membrane</keyword>
<protein>
    <submittedName>
        <fullName evidence="3">Uncharacterized protein</fullName>
    </submittedName>
</protein>
<gene>
    <name evidence="3" type="ORF">Ptr86124_011686</name>
</gene>
<evidence type="ECO:0000256" key="2">
    <source>
        <dbReference type="SAM" id="Phobius"/>
    </source>
</evidence>